<dbReference type="RefSeq" id="WP_120106910.1">
    <property type="nucleotide sequence ID" value="NZ_RAHJ01000008.1"/>
</dbReference>
<keyword evidence="1" id="KW-0812">Transmembrane</keyword>
<proteinExistence type="predicted"/>
<accession>A0A419R5A4</accession>
<evidence type="ECO:0000256" key="1">
    <source>
        <dbReference type="SAM" id="Phobius"/>
    </source>
</evidence>
<keyword evidence="1" id="KW-1133">Transmembrane helix</keyword>
<feature type="transmembrane region" description="Helical" evidence="1">
    <location>
        <begin position="51"/>
        <end position="70"/>
    </location>
</feature>
<feature type="transmembrane region" description="Helical" evidence="1">
    <location>
        <begin position="16"/>
        <end position="39"/>
    </location>
</feature>
<organism evidence="2 3">
    <name type="scientific">Tsuneonella suprasediminis</name>
    <dbReference type="NCBI Taxonomy" id="2306996"/>
    <lineage>
        <taxon>Bacteria</taxon>
        <taxon>Pseudomonadati</taxon>
        <taxon>Pseudomonadota</taxon>
        <taxon>Alphaproteobacteria</taxon>
        <taxon>Sphingomonadales</taxon>
        <taxon>Erythrobacteraceae</taxon>
        <taxon>Tsuneonella</taxon>
    </lineage>
</organism>
<gene>
    <name evidence="2" type="ORF">D6858_02575</name>
</gene>
<feature type="transmembrane region" description="Helical" evidence="1">
    <location>
        <begin position="76"/>
        <end position="93"/>
    </location>
</feature>
<dbReference type="AlphaFoldDB" id="A0A419R5A4"/>
<keyword evidence="3" id="KW-1185">Reference proteome</keyword>
<dbReference type="EMBL" id="RAHJ01000008">
    <property type="protein sequence ID" value="RJX70346.1"/>
    <property type="molecule type" value="Genomic_DNA"/>
</dbReference>
<dbReference type="OrthoDB" id="9154118at2"/>
<protein>
    <submittedName>
        <fullName evidence="2">Uncharacterized protein</fullName>
    </submittedName>
</protein>
<evidence type="ECO:0000313" key="2">
    <source>
        <dbReference type="EMBL" id="RJX70346.1"/>
    </source>
</evidence>
<evidence type="ECO:0000313" key="3">
    <source>
        <dbReference type="Proteomes" id="UP000284322"/>
    </source>
</evidence>
<dbReference type="InterPro" id="IPR044020">
    <property type="entry name" value="DUF5676"/>
</dbReference>
<reference evidence="2 3" key="1">
    <citation type="submission" date="2018-09" db="EMBL/GenBank/DDBJ databases">
        <title>Altererythrobacter sp.Ery1 and Ery12, the genome sequencing of novel strains in genus Alterythrobacter.</title>
        <authorList>
            <person name="Cheng H."/>
            <person name="Wu Y.-H."/>
            <person name="Fang C."/>
            <person name="Xu X.-W."/>
        </authorList>
    </citation>
    <scope>NUCLEOTIDE SEQUENCE [LARGE SCALE GENOMIC DNA]</scope>
    <source>
        <strain evidence="2 3">Ery12</strain>
    </source>
</reference>
<name>A0A419R5A4_9SPHN</name>
<keyword evidence="1" id="KW-0472">Membrane</keyword>
<comment type="caution">
    <text evidence="2">The sequence shown here is derived from an EMBL/GenBank/DDBJ whole genome shotgun (WGS) entry which is preliminary data.</text>
</comment>
<dbReference type="Proteomes" id="UP000284322">
    <property type="component" value="Unassembled WGS sequence"/>
</dbReference>
<sequence length="96" mass="10475">MAAEPSPTGTARTVPVLALGMALSLFLVISYLLCIALYFLSPGMVEGHAMLALFLPGFKLLTLPSFILGLVESFGYGWFIALVFGPIYNFFVVRWP</sequence>
<dbReference type="Pfam" id="PF18926">
    <property type="entry name" value="DUF5676"/>
    <property type="match status" value="1"/>
</dbReference>